<name>A0A244CKY5_PSEDV</name>
<evidence type="ECO:0000313" key="3">
    <source>
        <dbReference type="EMBL" id="OUL56006.1"/>
    </source>
</evidence>
<proteinExistence type="predicted"/>
<dbReference type="EMBL" id="MWPV01000008">
    <property type="protein sequence ID" value="OUL56006.1"/>
    <property type="molecule type" value="Genomic_DNA"/>
</dbReference>
<gene>
    <name evidence="3" type="ORF">B1199_20090</name>
</gene>
<dbReference type="Proteomes" id="UP000194841">
    <property type="component" value="Unassembled WGS sequence"/>
</dbReference>
<sequence>MFSQPLLAFVFIMMKERHMSRATGVVMCVLMASLGISGQVTAGDIFKWTDEKGVVHFSDRPHDSKAVKVELKVANVSKSNSTESLGLSDVSQATKSPAGAETVGQQCQSIQQKMTQLAQNKQAEFDSVKTLFNEQLKKKLKELGC</sequence>
<feature type="compositionally biased region" description="Polar residues" evidence="1">
    <location>
        <begin position="79"/>
        <end position="95"/>
    </location>
</feature>
<dbReference type="AlphaFoldDB" id="A0A244CKY5"/>
<comment type="caution">
    <text evidence="3">The sequence shown here is derived from an EMBL/GenBank/DDBJ whole genome shotgun (WGS) entry which is preliminary data.</text>
</comment>
<accession>A0A244CKY5</accession>
<evidence type="ECO:0000256" key="1">
    <source>
        <dbReference type="SAM" id="MobiDB-lite"/>
    </source>
</evidence>
<evidence type="ECO:0000313" key="4">
    <source>
        <dbReference type="Proteomes" id="UP000194841"/>
    </source>
</evidence>
<evidence type="ECO:0000259" key="2">
    <source>
        <dbReference type="Pfam" id="PF13511"/>
    </source>
</evidence>
<dbReference type="InterPro" id="IPR025392">
    <property type="entry name" value="DUF4124"/>
</dbReference>
<dbReference type="OrthoDB" id="256673at2"/>
<dbReference type="Pfam" id="PF13511">
    <property type="entry name" value="DUF4124"/>
    <property type="match status" value="1"/>
</dbReference>
<organism evidence="3 4">
    <name type="scientific">Pseudoalteromonas ulvae</name>
    <dbReference type="NCBI Taxonomy" id="107327"/>
    <lineage>
        <taxon>Bacteria</taxon>
        <taxon>Pseudomonadati</taxon>
        <taxon>Pseudomonadota</taxon>
        <taxon>Gammaproteobacteria</taxon>
        <taxon>Alteromonadales</taxon>
        <taxon>Pseudoalteromonadaceae</taxon>
        <taxon>Pseudoalteromonas</taxon>
    </lineage>
</organism>
<protein>
    <recommendedName>
        <fullName evidence="2">DUF4124 domain-containing protein</fullName>
    </recommendedName>
</protein>
<feature type="region of interest" description="Disordered" evidence="1">
    <location>
        <begin position="79"/>
        <end position="103"/>
    </location>
</feature>
<keyword evidence="4" id="KW-1185">Reference proteome</keyword>
<feature type="domain" description="DUF4124" evidence="2">
    <location>
        <begin position="34"/>
        <end position="76"/>
    </location>
</feature>
<reference evidence="3 4" key="1">
    <citation type="submission" date="2017-02" db="EMBL/GenBank/DDBJ databases">
        <title>Pseudoalteromonas ulvae TC14 Genome.</title>
        <authorList>
            <person name="Molmeret M."/>
        </authorList>
    </citation>
    <scope>NUCLEOTIDE SEQUENCE [LARGE SCALE GENOMIC DNA]</scope>
    <source>
        <strain evidence="3">TC14</strain>
    </source>
</reference>